<dbReference type="Proteomes" id="UP000008066">
    <property type="component" value="Unassembled WGS sequence"/>
</dbReference>
<dbReference type="EMBL" id="GL988041">
    <property type="protein sequence ID" value="EGS21362.1"/>
    <property type="molecule type" value="Genomic_DNA"/>
</dbReference>
<keyword evidence="3" id="KW-1185">Reference proteome</keyword>
<name>G0S4Z1_CHATD</name>
<proteinExistence type="predicted"/>
<dbReference type="AlphaFoldDB" id="G0S4Z1"/>
<dbReference type="HOGENOM" id="CLU_1294252_0_0_1"/>
<evidence type="ECO:0000313" key="3">
    <source>
        <dbReference type="Proteomes" id="UP000008066"/>
    </source>
</evidence>
<evidence type="ECO:0000313" key="2">
    <source>
        <dbReference type="EMBL" id="EGS21362.1"/>
    </source>
</evidence>
<gene>
    <name evidence="2" type="ORF">CTHT_0032170</name>
</gene>
<protein>
    <submittedName>
        <fullName evidence="2">Uncharacterized protein</fullName>
    </submittedName>
</protein>
<dbReference type="RefSeq" id="XP_006693658.1">
    <property type="nucleotide sequence ID" value="XM_006693595.1"/>
</dbReference>
<feature type="region of interest" description="Disordered" evidence="1">
    <location>
        <begin position="158"/>
        <end position="179"/>
    </location>
</feature>
<dbReference type="GeneID" id="18257255"/>
<accession>G0S4Z1</accession>
<organism evidence="3">
    <name type="scientific">Chaetomium thermophilum (strain DSM 1495 / CBS 144.50 / IMI 039719)</name>
    <name type="common">Thermochaetoides thermophila</name>
    <dbReference type="NCBI Taxonomy" id="759272"/>
    <lineage>
        <taxon>Eukaryota</taxon>
        <taxon>Fungi</taxon>
        <taxon>Dikarya</taxon>
        <taxon>Ascomycota</taxon>
        <taxon>Pezizomycotina</taxon>
        <taxon>Sordariomycetes</taxon>
        <taxon>Sordariomycetidae</taxon>
        <taxon>Sordariales</taxon>
        <taxon>Chaetomiaceae</taxon>
        <taxon>Thermochaetoides</taxon>
    </lineage>
</organism>
<dbReference type="KEGG" id="cthr:CTHT_0032170"/>
<sequence>MKAIEEPNKQELKFTDWAARKSRLTIKAYRHDNSVLDARREEVPAALKVSVPDLIRDQHAAVEAIVFPLQAYTGSTPFSTPPRLRPLPRPSFVELMPTNAVAANFLFMASEATKMRGSTPSVPNDAKSFVEVVMPTNQFAPRYNGALVVKKTRAPVVSAGEDAPSKNNDDVETVSSPALSDSESGVMHIIRKICYGHGLVGLAALETILGITE</sequence>
<evidence type="ECO:0000256" key="1">
    <source>
        <dbReference type="SAM" id="MobiDB-lite"/>
    </source>
</evidence>
<reference evidence="2 3" key="1">
    <citation type="journal article" date="2011" name="Cell">
        <title>Insight into structure and assembly of the nuclear pore complex by utilizing the genome of a eukaryotic thermophile.</title>
        <authorList>
            <person name="Amlacher S."/>
            <person name="Sarges P."/>
            <person name="Flemming D."/>
            <person name="van Noort V."/>
            <person name="Kunze R."/>
            <person name="Devos D.P."/>
            <person name="Arumugam M."/>
            <person name="Bork P."/>
            <person name="Hurt E."/>
        </authorList>
    </citation>
    <scope>NUCLEOTIDE SEQUENCE [LARGE SCALE GENOMIC DNA]</scope>
    <source>
        <strain evidence="3">DSM 1495 / CBS 144.50 / IMI 039719</strain>
    </source>
</reference>